<reference evidence="3" key="1">
    <citation type="journal article" date="2010" name="PLoS Negl. Trop. Dis.">
        <title>The genome sequence of Trypanosoma brucei gambiense, causative agent of chronic human african trypanosomiasis.</title>
        <authorList>
            <person name="Jackson A.P."/>
            <person name="Sanders M."/>
            <person name="Berry A."/>
            <person name="McQuillan J."/>
            <person name="Aslett M.A."/>
            <person name="Quail M.A."/>
            <person name="Chukualim B."/>
            <person name="Capewell P."/>
            <person name="MacLeod A."/>
            <person name="Melville S.E."/>
            <person name="Gibson W."/>
            <person name="Barry J.D."/>
            <person name="Berriman M."/>
            <person name="Hertz-Fowler C."/>
        </authorList>
    </citation>
    <scope>NUCLEOTIDE SEQUENCE [LARGE SCALE GENOMIC DNA]</scope>
    <source>
        <strain evidence="3">MHOM/CI/86/DAL972</strain>
    </source>
</reference>
<dbReference type="OrthoDB" id="275834at2759"/>
<evidence type="ECO:0000313" key="2">
    <source>
        <dbReference type="EMBL" id="CBH15952.1"/>
    </source>
</evidence>
<sequence length="211" mass="24215">MFSVCTPIAYLLLVVSGERTLWHNYSEGMVLHKWAVVSRSAPPPRGLRPIARTIPTHPRLRPVDYKIPYVLRTFIKDRHTSEVQHLENRGMFAEELSIERSRFPRFHSTFTIQTDGSLNEREFEFAVPPIVTLFHDRLSAHRERQLELAKIGKLRKERNWETEQKGEESVSMACNALAFPYCIPKNMLKRSRVVDPLNSKSSTQGVTSGGG</sequence>
<accession>D0A3V8</accession>
<dbReference type="Proteomes" id="UP000002316">
    <property type="component" value="Chromosome 10"/>
</dbReference>
<feature type="chain" id="PRO_5003006214" description="T. brucei spp.-specific protein" evidence="1">
    <location>
        <begin position="18"/>
        <end position="211"/>
    </location>
</feature>
<protein>
    <recommendedName>
        <fullName evidence="4">T. brucei spp.-specific protein</fullName>
    </recommendedName>
</protein>
<dbReference type="RefSeq" id="XP_011778216.1">
    <property type="nucleotide sequence ID" value="XM_011779914.1"/>
</dbReference>
<name>D0A3V8_TRYB9</name>
<feature type="signal peptide" evidence="1">
    <location>
        <begin position="1"/>
        <end position="17"/>
    </location>
</feature>
<evidence type="ECO:0000313" key="3">
    <source>
        <dbReference type="Proteomes" id="UP000002316"/>
    </source>
</evidence>
<dbReference type="KEGG" id="tbg:TbgDal_X10450"/>
<keyword evidence="1" id="KW-0732">Signal</keyword>
<dbReference type="EMBL" id="FN554973">
    <property type="protein sequence ID" value="CBH15952.1"/>
    <property type="molecule type" value="Genomic_DNA"/>
</dbReference>
<dbReference type="AlphaFoldDB" id="D0A3V8"/>
<evidence type="ECO:0000256" key="1">
    <source>
        <dbReference type="SAM" id="SignalP"/>
    </source>
</evidence>
<proteinExistence type="predicted"/>
<dbReference type="GeneID" id="23864215"/>
<evidence type="ECO:0008006" key="4">
    <source>
        <dbReference type="Google" id="ProtNLM"/>
    </source>
</evidence>
<gene>
    <name evidence="2" type="ORF">TbgDal_X10450</name>
</gene>
<dbReference type="VEuPathDB" id="TriTrypDB:Tbg972.10.10450"/>
<organism evidence="2 3">
    <name type="scientific">Trypanosoma brucei gambiense (strain MHOM/CI/86/DAL972)</name>
    <dbReference type="NCBI Taxonomy" id="679716"/>
    <lineage>
        <taxon>Eukaryota</taxon>
        <taxon>Discoba</taxon>
        <taxon>Euglenozoa</taxon>
        <taxon>Kinetoplastea</taxon>
        <taxon>Metakinetoplastina</taxon>
        <taxon>Trypanosomatida</taxon>
        <taxon>Trypanosomatidae</taxon>
        <taxon>Trypanosoma</taxon>
    </lineage>
</organism>